<evidence type="ECO:0000313" key="3">
    <source>
        <dbReference type="Proteomes" id="UP001286174"/>
    </source>
</evidence>
<feature type="domain" description="Nudix hydrolase" evidence="1">
    <location>
        <begin position="12"/>
        <end position="149"/>
    </location>
</feature>
<dbReference type="InterPro" id="IPR054105">
    <property type="entry name" value="WHD_NrtR"/>
</dbReference>
<dbReference type="PANTHER" id="PTHR43736:SF4">
    <property type="entry name" value="SLR1690 PROTEIN"/>
    <property type="match status" value="1"/>
</dbReference>
<dbReference type="RefSeq" id="WP_277007362.1">
    <property type="nucleotide sequence ID" value="NZ_JALBUR010000007.1"/>
</dbReference>
<dbReference type="AlphaFoldDB" id="A0AB35U3C5"/>
<dbReference type="Gene3D" id="3.90.79.10">
    <property type="entry name" value="Nucleoside Triphosphate Pyrophosphohydrolase"/>
    <property type="match status" value="1"/>
</dbReference>
<keyword evidence="3" id="KW-1185">Reference proteome</keyword>
<evidence type="ECO:0000313" key="2">
    <source>
        <dbReference type="EMBL" id="MDX8419320.1"/>
    </source>
</evidence>
<accession>A0AB35U3C5</accession>
<dbReference type="PROSITE" id="PS51462">
    <property type="entry name" value="NUDIX"/>
    <property type="match status" value="1"/>
</dbReference>
<dbReference type="InterPro" id="IPR036388">
    <property type="entry name" value="WH-like_DNA-bd_sf"/>
</dbReference>
<dbReference type="InterPro" id="IPR011213">
    <property type="entry name" value="NMN_biosyn"/>
</dbReference>
<dbReference type="SUPFAM" id="SSF55811">
    <property type="entry name" value="Nudix"/>
    <property type="match status" value="1"/>
</dbReference>
<organism evidence="2 3">
    <name type="scientific">Grylomicrobium aquisgranensis</name>
    <dbReference type="NCBI Taxonomy" id="2926318"/>
    <lineage>
        <taxon>Bacteria</taxon>
        <taxon>Bacillati</taxon>
        <taxon>Bacillota</taxon>
        <taxon>Erysipelotrichia</taxon>
        <taxon>Erysipelotrichales</taxon>
        <taxon>Erysipelotrichaceae</taxon>
        <taxon>Grylomicrobium</taxon>
    </lineage>
</organism>
<reference evidence="2 3" key="1">
    <citation type="submission" date="2022-03" db="EMBL/GenBank/DDBJ databases">
        <title>Novel taxa within the pig intestine.</title>
        <authorList>
            <person name="Wylensek D."/>
            <person name="Bishof K."/>
            <person name="Afrizal A."/>
            <person name="Clavel T."/>
        </authorList>
    </citation>
    <scope>NUCLEOTIDE SEQUENCE [LARGE SCALE GENOMIC DNA]</scope>
    <source>
        <strain evidence="2 3">CLA-KB-P133</strain>
    </source>
</reference>
<dbReference type="Pfam" id="PF00293">
    <property type="entry name" value="NUDIX"/>
    <property type="match status" value="1"/>
</dbReference>
<proteinExistence type="predicted"/>
<evidence type="ECO:0000259" key="1">
    <source>
        <dbReference type="PROSITE" id="PS51462"/>
    </source>
</evidence>
<sequence>MEKLGQTQCASDYVPAINVAMILMTVAQGSLKILLVRRTKDPCKGDWALPEGRVAMDEDMDDAVVRALRAQTHISRYAYFRQLYTLGNASRHGHDQRIMTTAYLSLTPQENLRKNSPEDNSEQMAWFDISKTIQDLSDGGRTSILTLSQEDRQIVMRYEIKDKAMHNYVETRSRKLGQSNSALAFDHIKVINMAMDQVQHRAASTGIMFNLLPQECTLREMQTTYEAMIGKKTDTGNFRRDIRKMLNDTGRKKKVNGRMCELYTFNPMYTYLKENL</sequence>
<dbReference type="InterPro" id="IPR000086">
    <property type="entry name" value="NUDIX_hydrolase_dom"/>
</dbReference>
<dbReference type="PANTHER" id="PTHR43736">
    <property type="entry name" value="ADP-RIBOSE PYROPHOSPHATASE"/>
    <property type="match status" value="1"/>
</dbReference>
<dbReference type="Gene3D" id="1.10.10.10">
    <property type="entry name" value="Winged helix-like DNA-binding domain superfamily/Winged helix DNA-binding domain"/>
    <property type="match status" value="1"/>
</dbReference>
<dbReference type="SUPFAM" id="SSF46785">
    <property type="entry name" value="Winged helix' DNA-binding domain"/>
    <property type="match status" value="1"/>
</dbReference>
<dbReference type="Proteomes" id="UP001286174">
    <property type="component" value="Unassembled WGS sequence"/>
</dbReference>
<dbReference type="CDD" id="cd18873">
    <property type="entry name" value="NUDIX_NadM_like"/>
    <property type="match status" value="1"/>
</dbReference>
<dbReference type="PIRSF" id="PIRSF019423">
    <property type="entry name" value="NMN_biosyn"/>
    <property type="match status" value="1"/>
</dbReference>
<dbReference type="EMBL" id="JALBUR010000007">
    <property type="protein sequence ID" value="MDX8419320.1"/>
    <property type="molecule type" value="Genomic_DNA"/>
</dbReference>
<comment type="caution">
    <text evidence="2">The sequence shown here is derived from an EMBL/GenBank/DDBJ whole genome shotgun (WGS) entry which is preliminary data.</text>
</comment>
<protein>
    <submittedName>
        <fullName evidence="2">NUDIX domain-containing protein</fullName>
    </submittedName>
</protein>
<gene>
    <name evidence="2" type="ORF">MOZ60_04335</name>
</gene>
<name>A0AB35U3C5_9FIRM</name>
<dbReference type="Pfam" id="PF21906">
    <property type="entry name" value="WHD_NrtR"/>
    <property type="match status" value="1"/>
</dbReference>
<dbReference type="InterPro" id="IPR015797">
    <property type="entry name" value="NUDIX_hydrolase-like_dom_sf"/>
</dbReference>
<dbReference type="InterPro" id="IPR036390">
    <property type="entry name" value="WH_DNA-bd_sf"/>
</dbReference>